<proteinExistence type="predicted"/>
<evidence type="ECO:0000259" key="2">
    <source>
        <dbReference type="Pfam" id="PF01979"/>
    </source>
</evidence>
<dbReference type="InterPro" id="IPR050287">
    <property type="entry name" value="MTA/SAH_deaminase"/>
</dbReference>
<name>A0A0C3DAF0_OIDMZ</name>
<evidence type="ECO:0000313" key="3">
    <source>
        <dbReference type="EMBL" id="KIN08319.1"/>
    </source>
</evidence>
<dbReference type="InterPro" id="IPR011059">
    <property type="entry name" value="Metal-dep_hydrolase_composite"/>
</dbReference>
<reference evidence="4" key="2">
    <citation type="submission" date="2015-01" db="EMBL/GenBank/DDBJ databases">
        <title>Evolutionary Origins and Diversification of the Mycorrhizal Mutualists.</title>
        <authorList>
            <consortium name="DOE Joint Genome Institute"/>
            <consortium name="Mycorrhizal Genomics Consortium"/>
            <person name="Kohler A."/>
            <person name="Kuo A."/>
            <person name="Nagy L.G."/>
            <person name="Floudas D."/>
            <person name="Copeland A."/>
            <person name="Barry K.W."/>
            <person name="Cichocki N."/>
            <person name="Veneault-Fourrey C."/>
            <person name="LaButti K."/>
            <person name="Lindquist E.A."/>
            <person name="Lipzen A."/>
            <person name="Lundell T."/>
            <person name="Morin E."/>
            <person name="Murat C."/>
            <person name="Riley R."/>
            <person name="Ohm R."/>
            <person name="Sun H."/>
            <person name="Tunlid A."/>
            <person name="Henrissat B."/>
            <person name="Grigoriev I.V."/>
            <person name="Hibbett D.S."/>
            <person name="Martin F."/>
        </authorList>
    </citation>
    <scope>NUCLEOTIDE SEQUENCE [LARGE SCALE GENOMIC DNA]</scope>
    <source>
        <strain evidence="4">Zn</strain>
    </source>
</reference>
<reference evidence="3 4" key="1">
    <citation type="submission" date="2014-04" db="EMBL/GenBank/DDBJ databases">
        <authorList>
            <consortium name="DOE Joint Genome Institute"/>
            <person name="Kuo A."/>
            <person name="Martino E."/>
            <person name="Perotto S."/>
            <person name="Kohler A."/>
            <person name="Nagy L.G."/>
            <person name="Floudas D."/>
            <person name="Copeland A."/>
            <person name="Barry K.W."/>
            <person name="Cichocki N."/>
            <person name="Veneault-Fourrey C."/>
            <person name="LaButti K."/>
            <person name="Lindquist E.A."/>
            <person name="Lipzen A."/>
            <person name="Lundell T."/>
            <person name="Morin E."/>
            <person name="Murat C."/>
            <person name="Sun H."/>
            <person name="Tunlid A."/>
            <person name="Henrissat B."/>
            <person name="Grigoriev I.V."/>
            <person name="Hibbett D.S."/>
            <person name="Martin F."/>
            <person name="Nordberg H.P."/>
            <person name="Cantor M.N."/>
            <person name="Hua S.X."/>
        </authorList>
    </citation>
    <scope>NUCLEOTIDE SEQUENCE [LARGE SCALE GENOMIC DNA]</scope>
    <source>
        <strain evidence="3 4">Zn</strain>
    </source>
</reference>
<dbReference type="EMBL" id="KN832870">
    <property type="protein sequence ID" value="KIN08319.1"/>
    <property type="molecule type" value="Genomic_DNA"/>
</dbReference>
<dbReference type="SUPFAM" id="SSF51338">
    <property type="entry name" value="Composite domain of metallo-dependent hydrolases"/>
    <property type="match status" value="1"/>
</dbReference>
<keyword evidence="4" id="KW-1185">Reference proteome</keyword>
<dbReference type="Gene3D" id="2.30.40.10">
    <property type="entry name" value="Urease, subunit C, domain 1"/>
    <property type="match status" value="1"/>
</dbReference>
<protein>
    <recommendedName>
        <fullName evidence="2">Amidohydrolase-related domain-containing protein</fullName>
    </recommendedName>
</protein>
<dbReference type="STRING" id="913774.A0A0C3DAF0"/>
<dbReference type="AlphaFoldDB" id="A0A0C3DAF0"/>
<feature type="domain" description="Amidohydrolase-related" evidence="2">
    <location>
        <begin position="61"/>
        <end position="423"/>
    </location>
</feature>
<dbReference type="PANTHER" id="PTHR43794">
    <property type="entry name" value="AMINOHYDROLASE SSNA-RELATED"/>
    <property type="match status" value="1"/>
</dbReference>
<sequence>MASNQTSTILLRGGTVLVHEGNKVNALPEYDVLIEGGRISQIGQELDVPEGGTVLSCYHKIVSPGFIDTHHHLWQSQLKGRHGDQSFMAYMVAGNFQSYNYTSDDIFWGQLAGSLESIDGGVTTVVDHAHMTYSPEHATAAIRATASSGLRSVFCYSLISRFKDWTESTIEIDEEKIPDWWAQTLSSLAQLQPFGEGRVSLGLGFDVFSLPKEKIINLYKTARNLGVKLITSHYVAGRIPDIPQFLAENGILGKDVLLSHACGISEMNATLLQQNEAYVSSTPDTELQMGVGEPIAFRDDIKPIASIGVDCHANNSSDILTQIRISLQHARGTHNASASQARQYPSIQIKLEEAFNLGTIQGAKAINQEHEIGSIEIGKRADIVIFDTRSPSMVCAAEENPLAAIILHASVRDIDTVIIDGKIRKQAGRLADTELYNQLNESSGEIVSWEQVVDHLLKSRVHIKEKGEDQNIQLGMGAVSKIW</sequence>
<dbReference type="OrthoDB" id="194468at2759"/>
<dbReference type="SUPFAM" id="SSF51556">
    <property type="entry name" value="Metallo-dependent hydrolases"/>
    <property type="match status" value="1"/>
</dbReference>
<evidence type="ECO:0000313" key="4">
    <source>
        <dbReference type="Proteomes" id="UP000054321"/>
    </source>
</evidence>
<dbReference type="HOGENOM" id="CLU_012358_11_3_1"/>
<dbReference type="InParanoid" id="A0A0C3DAF0"/>
<dbReference type="Pfam" id="PF01979">
    <property type="entry name" value="Amidohydro_1"/>
    <property type="match status" value="1"/>
</dbReference>
<dbReference type="InterPro" id="IPR006680">
    <property type="entry name" value="Amidohydro-rel"/>
</dbReference>
<gene>
    <name evidence="3" type="ORF">OIDMADRAFT_100147</name>
</gene>
<dbReference type="PANTHER" id="PTHR43794:SF11">
    <property type="entry name" value="AMIDOHYDROLASE-RELATED DOMAIN-CONTAINING PROTEIN"/>
    <property type="match status" value="1"/>
</dbReference>
<accession>A0A0C3DAF0</accession>
<keyword evidence="1" id="KW-0378">Hydrolase</keyword>
<evidence type="ECO:0000256" key="1">
    <source>
        <dbReference type="ARBA" id="ARBA00022801"/>
    </source>
</evidence>
<dbReference type="InterPro" id="IPR032466">
    <property type="entry name" value="Metal_Hydrolase"/>
</dbReference>
<dbReference type="Gene3D" id="3.20.20.140">
    <property type="entry name" value="Metal-dependent hydrolases"/>
    <property type="match status" value="1"/>
</dbReference>
<organism evidence="3 4">
    <name type="scientific">Oidiodendron maius (strain Zn)</name>
    <dbReference type="NCBI Taxonomy" id="913774"/>
    <lineage>
        <taxon>Eukaryota</taxon>
        <taxon>Fungi</taxon>
        <taxon>Dikarya</taxon>
        <taxon>Ascomycota</taxon>
        <taxon>Pezizomycotina</taxon>
        <taxon>Leotiomycetes</taxon>
        <taxon>Leotiomycetes incertae sedis</taxon>
        <taxon>Myxotrichaceae</taxon>
        <taxon>Oidiodendron</taxon>
    </lineage>
</organism>
<dbReference type="GO" id="GO:0016810">
    <property type="term" value="F:hydrolase activity, acting on carbon-nitrogen (but not peptide) bonds"/>
    <property type="evidence" value="ECO:0007669"/>
    <property type="project" value="InterPro"/>
</dbReference>
<dbReference type="Proteomes" id="UP000054321">
    <property type="component" value="Unassembled WGS sequence"/>
</dbReference>